<protein>
    <submittedName>
        <fullName evidence="2">Uncharacterized protein</fullName>
    </submittedName>
</protein>
<comment type="caution">
    <text evidence="2">The sequence shown here is derived from an EMBL/GenBank/DDBJ whole genome shotgun (WGS) entry which is preliminary data.</text>
</comment>
<evidence type="ECO:0000313" key="3">
    <source>
        <dbReference type="Proteomes" id="UP000440694"/>
    </source>
</evidence>
<proteinExistence type="predicted"/>
<keyword evidence="1" id="KW-1133">Transmembrane helix</keyword>
<keyword evidence="1" id="KW-0812">Transmembrane</keyword>
<reference evidence="2 3" key="1">
    <citation type="submission" date="2019-11" db="EMBL/GenBank/DDBJ databases">
        <title>Identification of a novel strain.</title>
        <authorList>
            <person name="Xu Q."/>
            <person name="Wang G."/>
        </authorList>
    </citation>
    <scope>NUCLEOTIDE SEQUENCE [LARGE SCALE GENOMIC DNA]</scope>
    <source>
        <strain evidence="3">xq</strain>
    </source>
</reference>
<evidence type="ECO:0000313" key="2">
    <source>
        <dbReference type="EMBL" id="MTD93910.1"/>
    </source>
</evidence>
<keyword evidence="1" id="KW-0472">Membrane</keyword>
<evidence type="ECO:0000256" key="1">
    <source>
        <dbReference type="SAM" id="Phobius"/>
    </source>
</evidence>
<dbReference type="EMBL" id="WMBQ01000001">
    <property type="protein sequence ID" value="MTD93910.1"/>
    <property type="molecule type" value="Genomic_DNA"/>
</dbReference>
<dbReference type="RefSeq" id="WP_154738404.1">
    <property type="nucleotide sequence ID" value="NZ_WMBQ01000001.1"/>
</dbReference>
<gene>
    <name evidence="2" type="ORF">GIW81_06120</name>
</gene>
<name>A0A6I3KJ06_9HYPH</name>
<organism evidence="2 3">
    <name type="scientific">Hyphomicrobium album</name>
    <dbReference type="NCBI Taxonomy" id="2665159"/>
    <lineage>
        <taxon>Bacteria</taxon>
        <taxon>Pseudomonadati</taxon>
        <taxon>Pseudomonadota</taxon>
        <taxon>Alphaproteobacteria</taxon>
        <taxon>Hyphomicrobiales</taxon>
        <taxon>Hyphomicrobiaceae</taxon>
        <taxon>Hyphomicrobium</taxon>
    </lineage>
</organism>
<keyword evidence="3" id="KW-1185">Reference proteome</keyword>
<accession>A0A6I3KJ06</accession>
<dbReference type="Proteomes" id="UP000440694">
    <property type="component" value="Unassembled WGS sequence"/>
</dbReference>
<sequence length="66" mass="7351">MRKLIGAGLVLGWAVYLGTTAYVVWRILAGDPPSFLANYSLGTNAAWVMIGFMLWLATEWVRGFRT</sequence>
<dbReference type="AlphaFoldDB" id="A0A6I3KJ06"/>
<feature type="transmembrane region" description="Helical" evidence="1">
    <location>
        <begin position="36"/>
        <end position="57"/>
    </location>
</feature>